<evidence type="ECO:0000313" key="3">
    <source>
        <dbReference type="EMBL" id="GAA2721062.1"/>
    </source>
</evidence>
<comment type="caution">
    <text evidence="3">The sequence shown here is derived from an EMBL/GenBank/DDBJ whole genome shotgun (WGS) entry which is preliminary data.</text>
</comment>
<dbReference type="GO" id="GO:0016787">
    <property type="term" value="F:hydrolase activity"/>
    <property type="evidence" value="ECO:0007669"/>
    <property type="project" value="UniProtKB-KW"/>
</dbReference>
<gene>
    <name evidence="3" type="ORF">GCM10010315_42940</name>
</gene>
<dbReference type="Gene3D" id="3.20.20.190">
    <property type="entry name" value="Phosphatidylinositol (PI) phosphodiesterase"/>
    <property type="match status" value="1"/>
</dbReference>
<dbReference type="PANTHER" id="PTHR46211">
    <property type="entry name" value="GLYCEROPHOSPHORYL DIESTER PHOSPHODIESTERASE"/>
    <property type="match status" value="1"/>
</dbReference>
<dbReference type="EMBL" id="BAAASL010000016">
    <property type="protein sequence ID" value="GAA2721062.1"/>
    <property type="molecule type" value="Genomic_DNA"/>
</dbReference>
<evidence type="ECO:0000313" key="4">
    <source>
        <dbReference type="Proteomes" id="UP001500886"/>
    </source>
</evidence>
<proteinExistence type="predicted"/>
<dbReference type="RefSeq" id="WP_344437048.1">
    <property type="nucleotide sequence ID" value="NZ_BAAASL010000016.1"/>
</dbReference>
<dbReference type="PANTHER" id="PTHR46211:SF1">
    <property type="entry name" value="GLYCEROPHOSPHODIESTER PHOSPHODIESTERASE, CYTOPLASMIC"/>
    <property type="match status" value="1"/>
</dbReference>
<dbReference type="PROSITE" id="PS51704">
    <property type="entry name" value="GP_PDE"/>
    <property type="match status" value="1"/>
</dbReference>
<dbReference type="SUPFAM" id="SSF51695">
    <property type="entry name" value="PLC-like phosphodiesterases"/>
    <property type="match status" value="1"/>
</dbReference>
<keyword evidence="4" id="KW-1185">Reference proteome</keyword>
<feature type="signal peptide" evidence="1">
    <location>
        <begin position="1"/>
        <end position="28"/>
    </location>
</feature>
<dbReference type="Proteomes" id="UP001500886">
    <property type="component" value="Unassembled WGS sequence"/>
</dbReference>
<dbReference type="Pfam" id="PF03009">
    <property type="entry name" value="GDPD"/>
    <property type="match status" value="1"/>
</dbReference>
<feature type="chain" id="PRO_5046767159" evidence="1">
    <location>
        <begin position="29"/>
        <end position="309"/>
    </location>
</feature>
<name>A0ABP6GC72_9ACTN</name>
<feature type="domain" description="GP-PDE" evidence="2">
    <location>
        <begin position="41"/>
        <end position="294"/>
    </location>
</feature>
<sequence>MRIRPLAAVTGALVGLSLAALVPAATSAAPAPGAAGRAPLPVAIGHRGVPSEAPENTLASIDRAAELGTEWVENDVQRTKDGALIVVHDTTLARTTDVEQRYPGRAPWKVADFTLAEIRTLDAGSWYDRRFAGERVPTLAGYLRQVDHNRQKLLLEVKAPELYPGIERQLTAELDRAGWLDGDHVADRLVVQSFDAASLKTLHALRPDIKKGFLGAPQAADLRSYAAFADQINPDHTKVTAQWVRDVHALKGPHGRPLEVCAWTVDDGDDAVALARLGVDGIISNTAHTIAEALADEADDPSFLPDPAA</sequence>
<accession>A0ABP6GC72</accession>
<reference evidence="4" key="1">
    <citation type="journal article" date="2019" name="Int. J. Syst. Evol. Microbiol.">
        <title>The Global Catalogue of Microorganisms (GCM) 10K type strain sequencing project: providing services to taxonomists for standard genome sequencing and annotation.</title>
        <authorList>
            <consortium name="The Broad Institute Genomics Platform"/>
            <consortium name="The Broad Institute Genome Sequencing Center for Infectious Disease"/>
            <person name="Wu L."/>
            <person name="Ma J."/>
        </authorList>
    </citation>
    <scope>NUCLEOTIDE SEQUENCE [LARGE SCALE GENOMIC DNA]</scope>
    <source>
        <strain evidence="4">JCM 4542</strain>
    </source>
</reference>
<protein>
    <submittedName>
        <fullName evidence="3">Hydrolase</fullName>
    </submittedName>
</protein>
<dbReference type="InterPro" id="IPR030395">
    <property type="entry name" value="GP_PDE_dom"/>
</dbReference>
<keyword evidence="3" id="KW-0378">Hydrolase</keyword>
<keyword evidence="1" id="KW-0732">Signal</keyword>
<dbReference type="InterPro" id="IPR017946">
    <property type="entry name" value="PLC-like_Pdiesterase_TIM-brl"/>
</dbReference>
<organism evidence="3 4">
    <name type="scientific">Streptomyces luteosporeus</name>
    <dbReference type="NCBI Taxonomy" id="173856"/>
    <lineage>
        <taxon>Bacteria</taxon>
        <taxon>Bacillati</taxon>
        <taxon>Actinomycetota</taxon>
        <taxon>Actinomycetes</taxon>
        <taxon>Kitasatosporales</taxon>
        <taxon>Streptomycetaceae</taxon>
        <taxon>Streptomyces</taxon>
    </lineage>
</organism>
<evidence type="ECO:0000259" key="2">
    <source>
        <dbReference type="PROSITE" id="PS51704"/>
    </source>
</evidence>
<evidence type="ECO:0000256" key="1">
    <source>
        <dbReference type="SAM" id="SignalP"/>
    </source>
</evidence>